<dbReference type="AlphaFoldDB" id="A0A8H4B031"/>
<gene>
    <name evidence="2" type="ORF">F8M41_025180</name>
</gene>
<evidence type="ECO:0000313" key="2">
    <source>
        <dbReference type="EMBL" id="KAF0549445.1"/>
    </source>
</evidence>
<reference evidence="2 3" key="1">
    <citation type="journal article" date="2019" name="Environ. Microbiol.">
        <title>At the nexus of three kingdoms: the genome of the mycorrhizal fungus Gigaspora margarita provides insights into plant, endobacterial and fungal interactions.</title>
        <authorList>
            <person name="Venice F."/>
            <person name="Ghignone S."/>
            <person name="Salvioli di Fossalunga A."/>
            <person name="Amselem J."/>
            <person name="Novero M."/>
            <person name="Xianan X."/>
            <person name="Sedzielewska Toro K."/>
            <person name="Morin E."/>
            <person name="Lipzen A."/>
            <person name="Grigoriev I.V."/>
            <person name="Henrissat B."/>
            <person name="Martin F.M."/>
            <person name="Bonfante P."/>
        </authorList>
    </citation>
    <scope>NUCLEOTIDE SEQUENCE [LARGE SCALE GENOMIC DNA]</scope>
    <source>
        <strain evidence="2 3">BEG34</strain>
    </source>
</reference>
<name>A0A8H4B031_GIGMA</name>
<organism evidence="2 3">
    <name type="scientific">Gigaspora margarita</name>
    <dbReference type="NCBI Taxonomy" id="4874"/>
    <lineage>
        <taxon>Eukaryota</taxon>
        <taxon>Fungi</taxon>
        <taxon>Fungi incertae sedis</taxon>
        <taxon>Mucoromycota</taxon>
        <taxon>Glomeromycotina</taxon>
        <taxon>Glomeromycetes</taxon>
        <taxon>Diversisporales</taxon>
        <taxon>Gigasporaceae</taxon>
        <taxon>Gigaspora</taxon>
    </lineage>
</organism>
<evidence type="ECO:0008006" key="4">
    <source>
        <dbReference type="Google" id="ProtNLM"/>
    </source>
</evidence>
<feature type="transmembrane region" description="Helical" evidence="1">
    <location>
        <begin position="9"/>
        <end position="29"/>
    </location>
</feature>
<feature type="transmembrane region" description="Helical" evidence="1">
    <location>
        <begin position="119"/>
        <end position="141"/>
    </location>
</feature>
<dbReference type="Proteomes" id="UP000439903">
    <property type="component" value="Unassembled WGS sequence"/>
</dbReference>
<keyword evidence="3" id="KW-1185">Reference proteome</keyword>
<protein>
    <recommendedName>
        <fullName evidence="4">DUF1761 domain-containing protein</fullName>
    </recommendedName>
</protein>
<evidence type="ECO:0000313" key="3">
    <source>
        <dbReference type="Proteomes" id="UP000439903"/>
    </source>
</evidence>
<dbReference type="OrthoDB" id="2386558at2759"/>
<dbReference type="EMBL" id="WTPW01000090">
    <property type="protein sequence ID" value="KAF0549445.1"/>
    <property type="molecule type" value="Genomic_DNA"/>
</dbReference>
<evidence type="ECO:0000256" key="1">
    <source>
        <dbReference type="SAM" id="Phobius"/>
    </source>
</evidence>
<feature type="transmembrane region" description="Helical" evidence="1">
    <location>
        <begin position="88"/>
        <end position="107"/>
    </location>
</feature>
<keyword evidence="1" id="KW-0472">Membrane</keyword>
<feature type="transmembrane region" description="Helical" evidence="1">
    <location>
        <begin position="63"/>
        <end position="81"/>
    </location>
</feature>
<keyword evidence="1" id="KW-1133">Transmembrane helix</keyword>
<keyword evidence="1" id="KW-0812">Transmembrane</keyword>
<comment type="caution">
    <text evidence="2">The sequence shown here is derived from an EMBL/GenBank/DDBJ whole genome shotgun (WGS) entry which is preliminary data.</text>
</comment>
<accession>A0A8H4B031</accession>
<proteinExistence type="predicted"/>
<sequence>MDVFQFPNILTLFTTIIVSQVITTFYYAYNVCGKLQMDLRHTKNFTPAQREAIVYDVPQSGPLASILTTFILTLTLTNIIFELKINDVQNIIITSLILWIVASVLSFSRYVSYNMSVKLFLIDTIHDALQIVGVALVVFYFS</sequence>